<evidence type="ECO:0000256" key="2">
    <source>
        <dbReference type="SAM" id="Phobius"/>
    </source>
</evidence>
<dbReference type="InterPro" id="IPR013857">
    <property type="entry name" value="NADH-UbQ_OxRdtase-assoc_prot30"/>
</dbReference>
<evidence type="ECO:0000256" key="1">
    <source>
        <dbReference type="ARBA" id="ARBA00007884"/>
    </source>
</evidence>
<dbReference type="InterPro" id="IPR008979">
    <property type="entry name" value="Galactose-bd-like_sf"/>
</dbReference>
<dbReference type="InterPro" id="IPR039131">
    <property type="entry name" value="NDUFAF1"/>
</dbReference>
<dbReference type="PANTHER" id="PTHR13194">
    <property type="entry name" value="COMPLEX I INTERMEDIATE-ASSOCIATED PROTEIN 30"/>
    <property type="match status" value="1"/>
</dbReference>
<dbReference type="PANTHER" id="PTHR13194:SF19">
    <property type="entry name" value="NAD(P)-BINDING ROSSMANN-FOLD SUPERFAMILY PROTEIN"/>
    <property type="match status" value="1"/>
</dbReference>
<dbReference type="GeneID" id="54417474"/>
<evidence type="ECO:0000313" key="4">
    <source>
        <dbReference type="EMBL" id="KAF1817264.1"/>
    </source>
</evidence>
<evidence type="ECO:0000313" key="5">
    <source>
        <dbReference type="Proteomes" id="UP000504638"/>
    </source>
</evidence>
<dbReference type="OrthoDB" id="426386at2759"/>
<reference evidence="6" key="2">
    <citation type="submission" date="2020-04" db="EMBL/GenBank/DDBJ databases">
        <authorList>
            <consortium name="NCBI Genome Project"/>
        </authorList>
    </citation>
    <scope>NUCLEOTIDE SEQUENCE</scope>
    <source>
        <strain evidence="6">CBS 781.70</strain>
    </source>
</reference>
<dbReference type="RefSeq" id="XP_033538895.1">
    <property type="nucleotide sequence ID" value="XM_033676904.1"/>
</dbReference>
<gene>
    <name evidence="4 6" type="ORF">P152DRAFT_407754</name>
</gene>
<keyword evidence="2" id="KW-0812">Transmembrane</keyword>
<feature type="transmembrane region" description="Helical" evidence="2">
    <location>
        <begin position="218"/>
        <end position="238"/>
    </location>
</feature>
<feature type="domain" description="NADH:ubiquinone oxidoreductase intermediate-associated protein 30" evidence="3">
    <location>
        <begin position="20"/>
        <end position="178"/>
    </location>
</feature>
<dbReference type="Pfam" id="PF08547">
    <property type="entry name" value="CIA30"/>
    <property type="match status" value="1"/>
</dbReference>
<evidence type="ECO:0000313" key="6">
    <source>
        <dbReference type="RefSeq" id="XP_033538895.1"/>
    </source>
</evidence>
<accession>A0A6G1GGX8</accession>
<dbReference type="AlphaFoldDB" id="A0A6G1GGX8"/>
<evidence type="ECO:0000259" key="3">
    <source>
        <dbReference type="Pfam" id="PF08547"/>
    </source>
</evidence>
<dbReference type="GO" id="GO:0010257">
    <property type="term" value="P:NADH dehydrogenase complex assembly"/>
    <property type="evidence" value="ECO:0007669"/>
    <property type="project" value="TreeGrafter"/>
</dbReference>
<dbReference type="EMBL" id="ML975149">
    <property type="protein sequence ID" value="KAF1817264.1"/>
    <property type="molecule type" value="Genomic_DNA"/>
</dbReference>
<dbReference type="SUPFAM" id="SSF49785">
    <property type="entry name" value="Galactose-binding domain-like"/>
    <property type="match status" value="1"/>
</dbReference>
<reference evidence="6" key="3">
    <citation type="submission" date="2025-04" db="UniProtKB">
        <authorList>
            <consortium name="RefSeq"/>
        </authorList>
    </citation>
    <scope>IDENTIFICATION</scope>
    <source>
        <strain evidence="6">CBS 781.70</strain>
    </source>
</reference>
<dbReference type="GO" id="GO:0051082">
    <property type="term" value="F:unfolded protein binding"/>
    <property type="evidence" value="ECO:0007669"/>
    <property type="project" value="TreeGrafter"/>
</dbReference>
<keyword evidence="2" id="KW-0472">Membrane</keyword>
<proteinExistence type="inferred from homology"/>
<protein>
    <submittedName>
        <fullName evidence="4 6">CIA30-domain-containing protein</fullName>
    </submittedName>
</protein>
<keyword evidence="5" id="KW-1185">Reference proteome</keyword>
<dbReference type="Proteomes" id="UP000504638">
    <property type="component" value="Unplaced"/>
</dbReference>
<organism evidence="4">
    <name type="scientific">Eremomyces bilateralis CBS 781.70</name>
    <dbReference type="NCBI Taxonomy" id="1392243"/>
    <lineage>
        <taxon>Eukaryota</taxon>
        <taxon>Fungi</taxon>
        <taxon>Dikarya</taxon>
        <taxon>Ascomycota</taxon>
        <taxon>Pezizomycotina</taxon>
        <taxon>Dothideomycetes</taxon>
        <taxon>Dothideomycetes incertae sedis</taxon>
        <taxon>Eremomycetales</taxon>
        <taxon>Eremomycetaceae</taxon>
        <taxon>Eremomyces</taxon>
    </lineage>
</organism>
<comment type="similarity">
    <text evidence="1">Belongs to the CIA30 family.</text>
</comment>
<name>A0A6G1GGX8_9PEZI</name>
<sequence length="253" mass="28487">MATIMKEKPLFGGNKHWRNPDWTELDDRVRGGRSESHLLTDGHRAEFCGILDIHALRGAGFASQRTTGDDRSWDLEGFTGVKLRILNSDVKNYTFSVKDMILRRQPEGQGQGTLSYEADFTLSGSETDVFLPFSRMNATYRGKPINNAPELRLSSIKQMSIMMRSFFGEQEGRFSLTIGSISAYTSEGDILEAEKGKNVPDLNEWETYVQREAHRRRILHACLMAIACGTLITVTMSSTGTISSLLEWVRSHE</sequence>
<reference evidence="4 6" key="1">
    <citation type="submission" date="2020-01" db="EMBL/GenBank/DDBJ databases">
        <authorList>
            <consortium name="DOE Joint Genome Institute"/>
            <person name="Haridas S."/>
            <person name="Albert R."/>
            <person name="Binder M."/>
            <person name="Bloem J."/>
            <person name="Labutti K."/>
            <person name="Salamov A."/>
            <person name="Andreopoulos B."/>
            <person name="Baker S.E."/>
            <person name="Barry K."/>
            <person name="Bills G."/>
            <person name="Bluhm B.H."/>
            <person name="Cannon C."/>
            <person name="Castanera R."/>
            <person name="Culley D.E."/>
            <person name="Daum C."/>
            <person name="Ezra D."/>
            <person name="Gonzalez J.B."/>
            <person name="Henrissat B."/>
            <person name="Kuo A."/>
            <person name="Liang C."/>
            <person name="Lipzen A."/>
            <person name="Lutzoni F."/>
            <person name="Magnuson J."/>
            <person name="Mondo S."/>
            <person name="Nolan M."/>
            <person name="Ohm R."/>
            <person name="Pangilinan J."/>
            <person name="Park H.-J."/>
            <person name="Ramirez L."/>
            <person name="Alfaro M."/>
            <person name="Sun H."/>
            <person name="Tritt A."/>
            <person name="Yoshinaga Y."/>
            <person name="Zwiers L.-H."/>
            <person name="Turgeon B.G."/>
            <person name="Goodwin S.B."/>
            <person name="Spatafora J.W."/>
            <person name="Crous P.W."/>
            <person name="Grigoriev I.V."/>
        </authorList>
    </citation>
    <scope>NUCLEOTIDE SEQUENCE</scope>
    <source>
        <strain evidence="4 6">CBS 781.70</strain>
    </source>
</reference>
<keyword evidence="2" id="KW-1133">Transmembrane helix</keyword>